<feature type="binding site" evidence="8">
    <location>
        <position position="177"/>
    </location>
    <ligand>
        <name>substrate</name>
    </ligand>
</feature>
<evidence type="ECO:0000256" key="2">
    <source>
        <dbReference type="ARBA" id="ARBA00010219"/>
    </source>
</evidence>
<evidence type="ECO:0000313" key="10">
    <source>
        <dbReference type="EMBL" id="WPU65140.1"/>
    </source>
</evidence>
<comment type="subcellular location">
    <subcellularLocation>
        <location evidence="8">Cytoplasm</location>
    </subcellularLocation>
</comment>
<dbReference type="PANTHER" id="PTHR31689:SF0">
    <property type="entry name" value="DIAMINOPIMELATE EPIMERASE"/>
    <property type="match status" value="1"/>
</dbReference>
<reference evidence="10 11" key="1">
    <citation type="submission" date="2023-11" db="EMBL/GenBank/DDBJ databases">
        <title>Peredibacter starrii A3.12.</title>
        <authorList>
            <person name="Mitchell R.J."/>
        </authorList>
    </citation>
    <scope>NUCLEOTIDE SEQUENCE [LARGE SCALE GENOMIC DNA]</scope>
    <source>
        <strain evidence="10 11">A3.12</strain>
    </source>
</reference>
<dbReference type="GO" id="GO:0008837">
    <property type="term" value="F:diaminopimelate epimerase activity"/>
    <property type="evidence" value="ECO:0007669"/>
    <property type="project" value="UniProtKB-UniRule"/>
</dbReference>
<sequence>MKNSLKFTKFSGNGNDFIILDHPTVEMTPAFVKKMCDRHFGVGADGILTLTEFAGTDGEMRIFNADGGEAEMCGNGLRCLATYIDQKLNHAKNAYRIKTMNATYEVIRQENAFAIEMSEIKDKNLYDLSHFHEFDRSFFINTGVPHLVFLVKDAKAIDIKPTAARYRYHSTFPNGTNVSFVEIQKDYQTAYVRTYERGVEDETHSCGTGLTATALALNYWNGWKEMITLKTLGGTQRVLVGDKVFYSGEVKHCFSGEYSL</sequence>
<keyword evidence="5 8" id="KW-0457">Lysine biosynthesis</keyword>
<feature type="binding site" evidence="8">
    <location>
        <begin position="196"/>
        <end position="197"/>
    </location>
    <ligand>
        <name>substrate</name>
    </ligand>
</feature>
<dbReference type="KEGG" id="psti:SOO65_00050"/>
<evidence type="ECO:0000256" key="3">
    <source>
        <dbReference type="ARBA" id="ARBA00013080"/>
    </source>
</evidence>
<dbReference type="AlphaFoldDB" id="A0AAX4HP70"/>
<dbReference type="NCBIfam" id="TIGR00652">
    <property type="entry name" value="DapF"/>
    <property type="match status" value="1"/>
</dbReference>
<dbReference type="Pfam" id="PF01678">
    <property type="entry name" value="DAP_epimerase"/>
    <property type="match status" value="2"/>
</dbReference>
<dbReference type="PROSITE" id="PS01326">
    <property type="entry name" value="DAP_EPIMERASE"/>
    <property type="match status" value="1"/>
</dbReference>
<keyword evidence="8" id="KW-0963">Cytoplasm</keyword>
<name>A0AAX4HP70_9BACT</name>
<dbReference type="Gene3D" id="3.10.310.10">
    <property type="entry name" value="Diaminopimelate Epimerase, Chain A, domain 1"/>
    <property type="match status" value="2"/>
</dbReference>
<dbReference type="HAMAP" id="MF_00197">
    <property type="entry name" value="DAP_epimerase"/>
    <property type="match status" value="1"/>
</dbReference>
<evidence type="ECO:0000256" key="1">
    <source>
        <dbReference type="ARBA" id="ARBA00005196"/>
    </source>
</evidence>
<evidence type="ECO:0000256" key="5">
    <source>
        <dbReference type="ARBA" id="ARBA00023154"/>
    </source>
</evidence>
<feature type="active site" description="Proton donor" evidence="8">
    <location>
        <position position="73"/>
    </location>
</feature>
<feature type="active site" evidence="9">
    <location>
        <position position="73"/>
    </location>
</feature>
<dbReference type="InterPro" id="IPR001653">
    <property type="entry name" value="DAP_epimerase_DapF"/>
</dbReference>
<feature type="binding site" evidence="8">
    <location>
        <position position="15"/>
    </location>
    <ligand>
        <name>substrate</name>
    </ligand>
</feature>
<evidence type="ECO:0000256" key="4">
    <source>
        <dbReference type="ARBA" id="ARBA00022605"/>
    </source>
</evidence>
<comment type="similarity">
    <text evidence="2 8">Belongs to the diaminopimelate epimerase family.</text>
</comment>
<evidence type="ECO:0000256" key="9">
    <source>
        <dbReference type="PROSITE-ProRule" id="PRU10125"/>
    </source>
</evidence>
<dbReference type="RefSeq" id="WP_321395210.1">
    <property type="nucleotide sequence ID" value="NZ_CP139487.1"/>
</dbReference>
<keyword evidence="4 8" id="KW-0028">Amino-acid biosynthesis</keyword>
<feature type="binding site" evidence="8">
    <location>
        <position position="64"/>
    </location>
    <ligand>
        <name>substrate</name>
    </ligand>
</feature>
<comment type="catalytic activity">
    <reaction evidence="7 8">
        <text>(2S,6S)-2,6-diaminopimelate = meso-2,6-diaminopimelate</text>
        <dbReference type="Rhea" id="RHEA:15393"/>
        <dbReference type="ChEBI" id="CHEBI:57609"/>
        <dbReference type="ChEBI" id="CHEBI:57791"/>
        <dbReference type="EC" id="5.1.1.7"/>
    </reaction>
</comment>
<feature type="site" description="Could be important to modulate the pK values of the two catalytic cysteine residues" evidence="8">
    <location>
        <position position="146"/>
    </location>
</feature>
<evidence type="ECO:0000256" key="8">
    <source>
        <dbReference type="HAMAP-Rule" id="MF_00197"/>
    </source>
</evidence>
<organism evidence="10 11">
    <name type="scientific">Peredibacter starrii</name>
    <dbReference type="NCBI Taxonomy" id="28202"/>
    <lineage>
        <taxon>Bacteria</taxon>
        <taxon>Pseudomonadati</taxon>
        <taxon>Bdellovibrionota</taxon>
        <taxon>Bacteriovoracia</taxon>
        <taxon>Bacteriovoracales</taxon>
        <taxon>Bacteriovoracaceae</taxon>
        <taxon>Peredibacter</taxon>
    </lineage>
</organism>
<dbReference type="SUPFAM" id="SSF54506">
    <property type="entry name" value="Diaminopimelate epimerase-like"/>
    <property type="match status" value="2"/>
</dbReference>
<evidence type="ECO:0000256" key="7">
    <source>
        <dbReference type="ARBA" id="ARBA00051712"/>
    </source>
</evidence>
<comment type="caution">
    <text evidence="8">Lacks conserved residue(s) required for the propagation of feature annotation.</text>
</comment>
<feature type="binding site" evidence="8">
    <location>
        <begin position="207"/>
        <end position="208"/>
    </location>
    <ligand>
        <name>substrate</name>
    </ligand>
</feature>
<dbReference type="GO" id="GO:0005829">
    <property type="term" value="C:cytosol"/>
    <property type="evidence" value="ECO:0007669"/>
    <property type="project" value="TreeGrafter"/>
</dbReference>
<keyword evidence="11" id="KW-1185">Reference proteome</keyword>
<dbReference type="InterPro" id="IPR018510">
    <property type="entry name" value="DAP_epimerase_AS"/>
</dbReference>
<feature type="site" description="Could be important to modulate the pK values of the two catalytic cysteine residues" evidence="8">
    <location>
        <position position="196"/>
    </location>
</feature>
<dbReference type="GO" id="GO:0009089">
    <property type="term" value="P:lysine biosynthetic process via diaminopimelate"/>
    <property type="evidence" value="ECO:0007669"/>
    <property type="project" value="UniProtKB-UniRule"/>
</dbReference>
<dbReference type="EMBL" id="CP139487">
    <property type="protein sequence ID" value="WPU65140.1"/>
    <property type="molecule type" value="Genomic_DNA"/>
</dbReference>
<gene>
    <name evidence="8 10" type="primary">dapF</name>
    <name evidence="10" type="ORF">SOO65_00050</name>
</gene>
<comment type="pathway">
    <text evidence="1 8">Amino-acid biosynthesis; L-lysine biosynthesis via DAP pathway; DL-2,6-diaminopimelate from LL-2,6-diaminopimelate: step 1/1.</text>
</comment>
<dbReference type="PANTHER" id="PTHR31689">
    <property type="entry name" value="DIAMINOPIMELATE EPIMERASE, CHLOROPLASTIC"/>
    <property type="match status" value="1"/>
</dbReference>
<feature type="active site" description="Proton acceptor" evidence="8">
    <location>
        <position position="206"/>
    </location>
</feature>
<comment type="subunit">
    <text evidence="8">Homodimer.</text>
</comment>
<evidence type="ECO:0000256" key="6">
    <source>
        <dbReference type="ARBA" id="ARBA00023235"/>
    </source>
</evidence>
<protein>
    <recommendedName>
        <fullName evidence="3 8">Diaminopimelate epimerase</fullName>
        <shortName evidence="8">DAP epimerase</shortName>
        <ecNumber evidence="3 8">5.1.1.7</ecNumber>
    </recommendedName>
    <alternativeName>
        <fullName evidence="8">PLP-independent amino acid racemase</fullName>
    </alternativeName>
</protein>
<feature type="binding site" evidence="8">
    <location>
        <begin position="74"/>
        <end position="75"/>
    </location>
    <ligand>
        <name>substrate</name>
    </ligand>
</feature>
<dbReference type="Proteomes" id="UP001324634">
    <property type="component" value="Chromosome"/>
</dbReference>
<keyword evidence="6 8" id="KW-0413">Isomerase</keyword>
<dbReference type="EC" id="5.1.1.7" evidence="3 8"/>
<comment type="function">
    <text evidence="8">Catalyzes the stereoinversion of LL-2,6-diaminopimelate (L,L-DAP) to meso-diaminopimelate (meso-DAP), a precursor of L-lysine and an essential component of the bacterial peptidoglycan.</text>
</comment>
<proteinExistence type="inferred from homology"/>
<accession>A0AAX4HP70</accession>
<evidence type="ECO:0000313" key="11">
    <source>
        <dbReference type="Proteomes" id="UP001324634"/>
    </source>
</evidence>